<organism evidence="2 3">
    <name type="scientific">Odynerus spinipes</name>
    <dbReference type="NCBI Taxonomy" id="1348599"/>
    <lineage>
        <taxon>Eukaryota</taxon>
        <taxon>Metazoa</taxon>
        <taxon>Ecdysozoa</taxon>
        <taxon>Arthropoda</taxon>
        <taxon>Hexapoda</taxon>
        <taxon>Insecta</taxon>
        <taxon>Pterygota</taxon>
        <taxon>Neoptera</taxon>
        <taxon>Endopterygota</taxon>
        <taxon>Hymenoptera</taxon>
        <taxon>Apocrita</taxon>
        <taxon>Aculeata</taxon>
        <taxon>Vespoidea</taxon>
        <taxon>Vespidae</taxon>
        <taxon>Eumeninae</taxon>
        <taxon>Odynerus</taxon>
    </lineage>
</organism>
<comment type="caution">
    <text evidence="2">The sequence shown here is derived from an EMBL/GenBank/DDBJ whole genome shotgun (WGS) entry which is preliminary data.</text>
</comment>
<dbReference type="EMBL" id="JAIFRP010000007">
    <property type="protein sequence ID" value="KAK2587110.1"/>
    <property type="molecule type" value="Genomic_DNA"/>
</dbReference>
<evidence type="ECO:0000256" key="1">
    <source>
        <dbReference type="SAM" id="MobiDB-lite"/>
    </source>
</evidence>
<feature type="compositionally biased region" description="Low complexity" evidence="1">
    <location>
        <begin position="57"/>
        <end position="70"/>
    </location>
</feature>
<dbReference type="Proteomes" id="UP001258017">
    <property type="component" value="Unassembled WGS sequence"/>
</dbReference>
<reference evidence="2" key="1">
    <citation type="submission" date="2021-08" db="EMBL/GenBank/DDBJ databases">
        <authorList>
            <person name="Misof B."/>
            <person name="Oliver O."/>
            <person name="Podsiadlowski L."/>
            <person name="Donath A."/>
            <person name="Peters R."/>
            <person name="Mayer C."/>
            <person name="Rust J."/>
            <person name="Gunkel S."/>
            <person name="Lesny P."/>
            <person name="Martin S."/>
            <person name="Oeyen J.P."/>
            <person name="Petersen M."/>
            <person name="Panagiotis P."/>
            <person name="Wilbrandt J."/>
            <person name="Tanja T."/>
        </authorList>
    </citation>
    <scope>NUCLEOTIDE SEQUENCE</scope>
    <source>
        <strain evidence="2">GBR_01_08_01A</strain>
        <tissue evidence="2">Thorax + abdomen</tissue>
    </source>
</reference>
<keyword evidence="3" id="KW-1185">Reference proteome</keyword>
<evidence type="ECO:0000313" key="3">
    <source>
        <dbReference type="Proteomes" id="UP001258017"/>
    </source>
</evidence>
<proteinExistence type="predicted"/>
<feature type="compositionally biased region" description="Basic and acidic residues" evidence="1">
    <location>
        <begin position="1"/>
        <end position="17"/>
    </location>
</feature>
<accession>A0AAD9RWU4</accession>
<dbReference type="AlphaFoldDB" id="A0AAD9RWU4"/>
<sequence length="70" mass="7454">MGAEPSSKRRGDGKKEYGGAVPRYNNRPPRAGLADDFIEPGCCPGARGPGSGTSLKPPQIITPPWTQTRF</sequence>
<protein>
    <submittedName>
        <fullName evidence="2">Uncharacterized protein</fullName>
    </submittedName>
</protein>
<reference evidence="2" key="2">
    <citation type="journal article" date="2023" name="Commun. Biol.">
        <title>Intrasexual cuticular hydrocarbon dimorphism in a wasp sheds light on hydrocarbon biosynthesis genes in Hymenoptera.</title>
        <authorList>
            <person name="Moris V.C."/>
            <person name="Podsiadlowski L."/>
            <person name="Martin S."/>
            <person name="Oeyen J.P."/>
            <person name="Donath A."/>
            <person name="Petersen M."/>
            <person name="Wilbrandt J."/>
            <person name="Misof B."/>
            <person name="Liedtke D."/>
            <person name="Thamm M."/>
            <person name="Scheiner R."/>
            <person name="Schmitt T."/>
            <person name="Niehuis O."/>
        </authorList>
    </citation>
    <scope>NUCLEOTIDE SEQUENCE</scope>
    <source>
        <strain evidence="2">GBR_01_08_01A</strain>
    </source>
</reference>
<name>A0AAD9RWU4_9HYME</name>
<gene>
    <name evidence="2" type="ORF">KPH14_002875</name>
</gene>
<feature type="region of interest" description="Disordered" evidence="1">
    <location>
        <begin position="1"/>
        <end position="70"/>
    </location>
</feature>
<evidence type="ECO:0000313" key="2">
    <source>
        <dbReference type="EMBL" id="KAK2587110.1"/>
    </source>
</evidence>